<accession>A0A0K2URU0</accession>
<sequence>MTILPFDISSKTCFIAMTHV</sequence>
<proteinExistence type="predicted"/>
<organism evidence="1">
    <name type="scientific">Lepeophtheirus salmonis</name>
    <name type="common">Salmon louse</name>
    <name type="synonym">Caligus salmonis</name>
    <dbReference type="NCBI Taxonomy" id="72036"/>
    <lineage>
        <taxon>Eukaryota</taxon>
        <taxon>Metazoa</taxon>
        <taxon>Ecdysozoa</taxon>
        <taxon>Arthropoda</taxon>
        <taxon>Crustacea</taxon>
        <taxon>Multicrustacea</taxon>
        <taxon>Hexanauplia</taxon>
        <taxon>Copepoda</taxon>
        <taxon>Siphonostomatoida</taxon>
        <taxon>Caligidae</taxon>
        <taxon>Lepeophtheirus</taxon>
    </lineage>
</organism>
<protein>
    <submittedName>
        <fullName evidence="1">Uncharacterized protein</fullName>
    </submittedName>
</protein>
<dbReference type="EMBL" id="HACA01023085">
    <property type="protein sequence ID" value="CDW40446.1"/>
    <property type="molecule type" value="Transcribed_RNA"/>
</dbReference>
<dbReference type="AlphaFoldDB" id="A0A0K2URU0"/>
<reference evidence="1" key="1">
    <citation type="submission" date="2014-05" db="EMBL/GenBank/DDBJ databases">
        <authorList>
            <person name="Chronopoulou M."/>
        </authorList>
    </citation>
    <scope>NUCLEOTIDE SEQUENCE</scope>
    <source>
        <tissue evidence="1">Whole organism</tissue>
    </source>
</reference>
<name>A0A0K2URU0_LEPSM</name>
<evidence type="ECO:0000313" key="1">
    <source>
        <dbReference type="EMBL" id="CDW40446.1"/>
    </source>
</evidence>